<comment type="caution">
    <text evidence="2">The sequence shown here is derived from an EMBL/GenBank/DDBJ whole genome shotgun (WGS) entry which is preliminary data.</text>
</comment>
<dbReference type="OrthoDB" id="2749819at2759"/>
<accession>A0A9Q3JFV0</accession>
<dbReference type="AlphaFoldDB" id="A0A9Q3JFV0"/>
<dbReference type="Proteomes" id="UP000765509">
    <property type="component" value="Unassembled WGS sequence"/>
</dbReference>
<sequence>MKQIKGLLLRQGKKEGKRREKESYTAGASPSEPTLPRNFRLKYSPISPTPGPRATSTPETDPLQQKARRQERSVVKIKAKDYNLNFDGEEVEKFIRKVERIAQIEGETDEDLEMEMAFWTTKPRISDAIETIPGYEEGNFMQLKKYLITKWGRVEPERRYRKYSLIKLFNDNQEDGDIGSI</sequence>
<feature type="compositionally biased region" description="Polar residues" evidence="1">
    <location>
        <begin position="54"/>
        <end position="63"/>
    </location>
</feature>
<feature type="compositionally biased region" description="Low complexity" evidence="1">
    <location>
        <begin position="1"/>
        <end position="10"/>
    </location>
</feature>
<evidence type="ECO:0000313" key="3">
    <source>
        <dbReference type="Proteomes" id="UP000765509"/>
    </source>
</evidence>
<feature type="compositionally biased region" description="Basic and acidic residues" evidence="1">
    <location>
        <begin position="12"/>
        <end position="23"/>
    </location>
</feature>
<protein>
    <submittedName>
        <fullName evidence="2">Uncharacterized protein</fullName>
    </submittedName>
</protein>
<reference evidence="2" key="1">
    <citation type="submission" date="2021-03" db="EMBL/GenBank/DDBJ databases">
        <title>Draft genome sequence of rust myrtle Austropuccinia psidii MF-1, a brazilian biotype.</title>
        <authorList>
            <person name="Quecine M.C."/>
            <person name="Pachon D.M.R."/>
            <person name="Bonatelli M.L."/>
            <person name="Correr F.H."/>
            <person name="Franceschini L.M."/>
            <person name="Leite T.F."/>
            <person name="Margarido G.R.A."/>
            <person name="Almeida C.A."/>
            <person name="Ferrarezi J.A."/>
            <person name="Labate C.A."/>
        </authorList>
    </citation>
    <scope>NUCLEOTIDE SEQUENCE</scope>
    <source>
        <strain evidence="2">MF-1</strain>
    </source>
</reference>
<evidence type="ECO:0000256" key="1">
    <source>
        <dbReference type="SAM" id="MobiDB-lite"/>
    </source>
</evidence>
<organism evidence="2 3">
    <name type="scientific">Austropuccinia psidii MF-1</name>
    <dbReference type="NCBI Taxonomy" id="1389203"/>
    <lineage>
        <taxon>Eukaryota</taxon>
        <taxon>Fungi</taxon>
        <taxon>Dikarya</taxon>
        <taxon>Basidiomycota</taxon>
        <taxon>Pucciniomycotina</taxon>
        <taxon>Pucciniomycetes</taxon>
        <taxon>Pucciniales</taxon>
        <taxon>Sphaerophragmiaceae</taxon>
        <taxon>Austropuccinia</taxon>
    </lineage>
</organism>
<feature type="region of interest" description="Disordered" evidence="1">
    <location>
        <begin position="1"/>
        <end position="72"/>
    </location>
</feature>
<keyword evidence="3" id="KW-1185">Reference proteome</keyword>
<proteinExistence type="predicted"/>
<dbReference type="EMBL" id="AVOT02070397">
    <property type="protein sequence ID" value="MBW0561016.1"/>
    <property type="molecule type" value="Genomic_DNA"/>
</dbReference>
<evidence type="ECO:0000313" key="2">
    <source>
        <dbReference type="EMBL" id="MBW0561016.1"/>
    </source>
</evidence>
<gene>
    <name evidence="2" type="ORF">O181_100731</name>
</gene>
<name>A0A9Q3JFV0_9BASI</name>